<evidence type="ECO:0000313" key="2">
    <source>
        <dbReference type="EMBL" id="NKI16114.1"/>
    </source>
</evidence>
<dbReference type="RefSeq" id="WP_168448651.1">
    <property type="nucleotide sequence ID" value="NZ_JAAWWK010000001.1"/>
</dbReference>
<evidence type="ECO:0000313" key="3">
    <source>
        <dbReference type="Proteomes" id="UP000765845"/>
    </source>
</evidence>
<sequence>MVSVQEDTLFQRSMLCCAWAGFLAIVFFIIGGMLLGGMLPPLLNASDPAAVFVEKVSGQLFEIRIGSIVLMMSFALFGAFGAGIAAQTRRGEQRPVFSYIQLMFTACGTMVALLVAFAWALMVFRPVEYHPSLVQMFADAAYFLAVFSVPVFGGWCVTIALPILFAQEGREPFPRWVAYVNLWAVLLFAPGQMIIFFKDGPFSWHGIVALWIPFVAFFLWIAIMSYEMFKISKLQWTNTALD</sequence>
<protein>
    <submittedName>
        <fullName evidence="2">Uncharacterized protein</fullName>
    </submittedName>
</protein>
<keyword evidence="1" id="KW-1133">Transmembrane helix</keyword>
<keyword evidence="1" id="KW-0812">Transmembrane</keyword>
<dbReference type="Proteomes" id="UP000765845">
    <property type="component" value="Unassembled WGS sequence"/>
</dbReference>
<feature type="transmembrane region" description="Helical" evidence="1">
    <location>
        <begin position="202"/>
        <end position="223"/>
    </location>
</feature>
<feature type="transmembrane region" description="Helical" evidence="1">
    <location>
        <begin position="63"/>
        <end position="84"/>
    </location>
</feature>
<keyword evidence="1" id="KW-0472">Membrane</keyword>
<feature type="transmembrane region" description="Helical" evidence="1">
    <location>
        <begin position="96"/>
        <end position="121"/>
    </location>
</feature>
<feature type="transmembrane region" description="Helical" evidence="1">
    <location>
        <begin position="20"/>
        <end position="43"/>
    </location>
</feature>
<feature type="transmembrane region" description="Helical" evidence="1">
    <location>
        <begin position="176"/>
        <end position="196"/>
    </location>
</feature>
<proteinExistence type="predicted"/>
<accession>A0ABX1GAC9</accession>
<evidence type="ECO:0000256" key="1">
    <source>
        <dbReference type="SAM" id="Phobius"/>
    </source>
</evidence>
<reference evidence="2 3" key="1">
    <citation type="submission" date="2020-04" db="EMBL/GenBank/DDBJ databases">
        <authorList>
            <person name="Yoon J."/>
        </authorList>
    </citation>
    <scope>NUCLEOTIDE SEQUENCE [LARGE SCALE GENOMIC DNA]</scope>
    <source>
        <strain evidence="2 3">KMU-166</strain>
    </source>
</reference>
<feature type="transmembrane region" description="Helical" evidence="1">
    <location>
        <begin position="141"/>
        <end position="164"/>
    </location>
</feature>
<name>A0ABX1GAC9_9GAMM</name>
<gene>
    <name evidence="2" type="ORF">HCU74_01655</name>
</gene>
<comment type="caution">
    <text evidence="2">The sequence shown here is derived from an EMBL/GenBank/DDBJ whole genome shotgun (WGS) entry which is preliminary data.</text>
</comment>
<keyword evidence="3" id="KW-1185">Reference proteome</keyword>
<organism evidence="2 3">
    <name type="scientific">Spongiibacter thalassae</name>
    <dbReference type="NCBI Taxonomy" id="2721624"/>
    <lineage>
        <taxon>Bacteria</taxon>
        <taxon>Pseudomonadati</taxon>
        <taxon>Pseudomonadota</taxon>
        <taxon>Gammaproteobacteria</taxon>
        <taxon>Cellvibrionales</taxon>
        <taxon>Spongiibacteraceae</taxon>
        <taxon>Spongiibacter</taxon>
    </lineage>
</organism>
<dbReference type="EMBL" id="JAAWWK010000001">
    <property type="protein sequence ID" value="NKI16114.1"/>
    <property type="molecule type" value="Genomic_DNA"/>
</dbReference>